<comment type="caution">
    <text evidence="1">The sequence shown here is derived from an EMBL/GenBank/DDBJ whole genome shotgun (WGS) entry which is preliminary data.</text>
</comment>
<evidence type="ECO:0000313" key="1">
    <source>
        <dbReference type="EMBL" id="KAK5972339.1"/>
    </source>
</evidence>
<dbReference type="AlphaFoldDB" id="A0AAN8FA78"/>
<accession>A0AAN8FA78</accession>
<dbReference type="Proteomes" id="UP001331761">
    <property type="component" value="Unassembled WGS sequence"/>
</dbReference>
<organism evidence="1 2">
    <name type="scientific">Trichostrongylus colubriformis</name>
    <name type="common">Black scour worm</name>
    <dbReference type="NCBI Taxonomy" id="6319"/>
    <lineage>
        <taxon>Eukaryota</taxon>
        <taxon>Metazoa</taxon>
        <taxon>Ecdysozoa</taxon>
        <taxon>Nematoda</taxon>
        <taxon>Chromadorea</taxon>
        <taxon>Rhabditida</taxon>
        <taxon>Rhabditina</taxon>
        <taxon>Rhabditomorpha</taxon>
        <taxon>Strongyloidea</taxon>
        <taxon>Trichostrongylidae</taxon>
        <taxon>Trichostrongylus</taxon>
    </lineage>
</organism>
<name>A0AAN8FA78_TRICO</name>
<protein>
    <submittedName>
        <fullName evidence="1">Uncharacterized protein</fullName>
    </submittedName>
</protein>
<evidence type="ECO:0000313" key="2">
    <source>
        <dbReference type="Proteomes" id="UP001331761"/>
    </source>
</evidence>
<gene>
    <name evidence="1" type="ORF">GCK32_000588</name>
</gene>
<feature type="non-terminal residue" evidence="1">
    <location>
        <position position="1"/>
    </location>
</feature>
<keyword evidence="2" id="KW-1185">Reference proteome</keyword>
<proteinExistence type="predicted"/>
<reference evidence="1 2" key="1">
    <citation type="submission" date="2019-10" db="EMBL/GenBank/DDBJ databases">
        <title>Assembly and Annotation for the nematode Trichostrongylus colubriformis.</title>
        <authorList>
            <person name="Martin J."/>
        </authorList>
    </citation>
    <scope>NUCLEOTIDE SEQUENCE [LARGE SCALE GENOMIC DNA]</scope>
    <source>
        <strain evidence="1">G859</strain>
        <tissue evidence="1">Whole worm</tissue>
    </source>
</reference>
<dbReference type="EMBL" id="WIXE01016760">
    <property type="protein sequence ID" value="KAK5972339.1"/>
    <property type="molecule type" value="Genomic_DNA"/>
</dbReference>
<sequence length="108" mass="12620">LYVHLKIPAVAIQVILNDTIPEDAHIELRFDYALLLEHGRGHDRRFGCARNEQSECKSQAIYRLLAPYTVAIFPRMPTELVFKIDLFDDDAPFNLDYFTHLREMVTEQ</sequence>